<feature type="compositionally biased region" description="Gly residues" evidence="5">
    <location>
        <begin position="129"/>
        <end position="139"/>
    </location>
</feature>
<dbReference type="EMBL" id="AY371289">
    <property type="protein sequence ID" value="AAQ73526.1"/>
    <property type="molecule type" value="mRNA"/>
</dbReference>
<feature type="region of interest" description="Disordered" evidence="5">
    <location>
        <begin position="120"/>
        <end position="139"/>
    </location>
</feature>
<keyword evidence="4" id="KW-0539">Nucleus</keyword>
<evidence type="ECO:0000256" key="3">
    <source>
        <dbReference type="ARBA" id="ARBA00023108"/>
    </source>
</evidence>
<dbReference type="PANTHER" id="PTHR33469:SF5">
    <property type="entry name" value="PROTEIN EARLY FLOWERING 4"/>
    <property type="match status" value="1"/>
</dbReference>
<dbReference type="GO" id="GO:0009649">
    <property type="term" value="P:entrainment of circadian clock"/>
    <property type="evidence" value="ECO:0007669"/>
    <property type="project" value="TreeGrafter"/>
</dbReference>
<evidence type="ECO:0000256" key="5">
    <source>
        <dbReference type="SAM" id="MobiDB-lite"/>
    </source>
</evidence>
<evidence type="ECO:0000256" key="2">
    <source>
        <dbReference type="ARBA" id="ARBA00009514"/>
    </source>
</evidence>
<evidence type="ECO:0000259" key="6">
    <source>
        <dbReference type="Pfam" id="PF07011"/>
    </source>
</evidence>
<keyword evidence="3" id="KW-0090">Biological rhythms</keyword>
<dbReference type="PANTHER" id="PTHR33469">
    <property type="entry name" value="PROTEIN ELF4-LIKE 4"/>
    <property type="match status" value="1"/>
</dbReference>
<reference evidence="7" key="1">
    <citation type="journal article" date="2005" name="Plant Physiol.">
        <title>Conservation and divergence of circadian clock operation in a stress-inducible Crassulacean acid metabolism species reveals clock compensation against stress.</title>
        <authorList>
            <person name="Boxall S.F."/>
            <person name="Foster J.M."/>
            <person name="Bohnert H.J."/>
            <person name="Cushman J.C."/>
            <person name="Nimmo H.G."/>
            <person name="Hartwell J."/>
        </authorList>
    </citation>
    <scope>NUCLEOTIDE SEQUENCE</scope>
</reference>
<name>Q6UEI6_MESCR</name>
<comment type="similarity">
    <text evidence="2">Belongs to the EARLY FLOWERING 4 family.</text>
</comment>
<feature type="domain" description="Protein EARLY FLOWERING 4" evidence="6">
    <location>
        <begin position="47"/>
        <end position="124"/>
    </location>
</feature>
<dbReference type="GO" id="GO:0048511">
    <property type="term" value="P:rhythmic process"/>
    <property type="evidence" value="ECO:0007669"/>
    <property type="project" value="UniProtKB-KW"/>
</dbReference>
<sequence length="139" mass="15218">MMSYSGAESSMEDGGNHHRQTLAGNRRRRSNNNNNNNNGEEYFSGGDPAEWNAFAESFSKVQSVLDRNRMLIQQANENHQSRVPDNMVKNVAIIQELNGNISKVASIYSDLSVNFTGVVGQHRQQGGNSKSGGSNGRSS</sequence>
<dbReference type="InterPro" id="IPR040462">
    <property type="entry name" value="EARLY_FLOWERING_4"/>
</dbReference>
<dbReference type="GO" id="GO:0042753">
    <property type="term" value="P:positive regulation of circadian rhythm"/>
    <property type="evidence" value="ECO:0007669"/>
    <property type="project" value="InterPro"/>
</dbReference>
<dbReference type="AlphaFoldDB" id="Q6UEI6"/>
<comment type="subcellular location">
    <subcellularLocation>
        <location evidence="1">Nucleus</location>
    </subcellularLocation>
</comment>
<protein>
    <submittedName>
        <fullName evidence="7">Early flowering 4</fullName>
    </submittedName>
</protein>
<feature type="compositionally biased region" description="Basic residues" evidence="5">
    <location>
        <begin position="17"/>
        <end position="30"/>
    </location>
</feature>
<organism evidence="7">
    <name type="scientific">Mesembryanthemum crystallinum</name>
    <name type="common">Common ice plant</name>
    <name type="synonym">Cryophytum crystallinum</name>
    <dbReference type="NCBI Taxonomy" id="3544"/>
    <lineage>
        <taxon>Eukaryota</taxon>
        <taxon>Viridiplantae</taxon>
        <taxon>Streptophyta</taxon>
        <taxon>Embryophyta</taxon>
        <taxon>Tracheophyta</taxon>
        <taxon>Spermatophyta</taxon>
        <taxon>Magnoliopsida</taxon>
        <taxon>eudicotyledons</taxon>
        <taxon>Gunneridae</taxon>
        <taxon>Pentapetalae</taxon>
        <taxon>Caryophyllales</taxon>
        <taxon>Aizoaceae</taxon>
        <taxon>Mesembryanthemum</taxon>
        <taxon>Mesembryanthemum subgen. Cryophytum</taxon>
    </lineage>
</organism>
<feature type="region of interest" description="Disordered" evidence="5">
    <location>
        <begin position="1"/>
        <end position="46"/>
    </location>
</feature>
<dbReference type="GO" id="GO:0005634">
    <property type="term" value="C:nucleus"/>
    <property type="evidence" value="ECO:0007669"/>
    <property type="project" value="UniProtKB-SubCell"/>
</dbReference>
<evidence type="ECO:0000256" key="1">
    <source>
        <dbReference type="ARBA" id="ARBA00004123"/>
    </source>
</evidence>
<gene>
    <name evidence="7" type="primary">ELF4</name>
</gene>
<evidence type="ECO:0000313" key="7">
    <source>
        <dbReference type="EMBL" id="AAQ73526.1"/>
    </source>
</evidence>
<dbReference type="Pfam" id="PF07011">
    <property type="entry name" value="Elf4"/>
    <property type="match status" value="1"/>
</dbReference>
<evidence type="ECO:0000256" key="4">
    <source>
        <dbReference type="ARBA" id="ARBA00023242"/>
    </source>
</evidence>
<accession>Q6UEI6</accession>
<dbReference type="InterPro" id="IPR009741">
    <property type="entry name" value="EARLY_FLOWERING_4_dom"/>
</dbReference>
<proteinExistence type="evidence at transcript level"/>